<keyword evidence="7 10" id="KW-0235">DNA replication</keyword>
<proteinExistence type="inferred from homology"/>
<evidence type="ECO:0000256" key="4">
    <source>
        <dbReference type="ARBA" id="ARBA00022490"/>
    </source>
</evidence>
<dbReference type="SMART" id="SM00480">
    <property type="entry name" value="POL3Bc"/>
    <property type="match status" value="1"/>
</dbReference>
<feature type="domain" description="DNA polymerase III beta sliding clamp C-terminal" evidence="13">
    <location>
        <begin position="248"/>
        <end position="369"/>
    </location>
</feature>
<dbReference type="EMBL" id="QUNR01000001">
    <property type="protein sequence ID" value="REH40110.1"/>
    <property type="molecule type" value="Genomic_DNA"/>
</dbReference>
<evidence type="ECO:0000256" key="7">
    <source>
        <dbReference type="ARBA" id="ARBA00022705"/>
    </source>
</evidence>
<evidence type="ECO:0000259" key="13">
    <source>
        <dbReference type="Pfam" id="PF02768"/>
    </source>
</evidence>
<dbReference type="PIRSF" id="PIRSF000804">
    <property type="entry name" value="DNA_pol_III_b"/>
    <property type="match status" value="1"/>
</dbReference>
<dbReference type="GO" id="GO:0006271">
    <property type="term" value="P:DNA strand elongation involved in DNA replication"/>
    <property type="evidence" value="ECO:0007669"/>
    <property type="project" value="TreeGrafter"/>
</dbReference>
<dbReference type="AlphaFoldDB" id="A0A3E0H9D3"/>
<dbReference type="RefSeq" id="WP_116207618.1">
    <property type="nucleotide sequence ID" value="NZ_QUNR01000001.1"/>
</dbReference>
<comment type="subcellular location">
    <subcellularLocation>
        <location evidence="1 10">Cytoplasm</location>
    </subcellularLocation>
</comment>
<dbReference type="GO" id="GO:0042802">
    <property type="term" value="F:identical protein binding"/>
    <property type="evidence" value="ECO:0007669"/>
    <property type="project" value="UniProtKB-ARBA"/>
</dbReference>
<feature type="domain" description="DNA polymerase III beta sliding clamp central" evidence="12">
    <location>
        <begin position="131"/>
        <end position="245"/>
    </location>
</feature>
<gene>
    <name evidence="14" type="ORF">DFR26_0309</name>
</gene>
<dbReference type="Pfam" id="PF00712">
    <property type="entry name" value="DNA_pol3_beta"/>
    <property type="match status" value="1"/>
</dbReference>
<feature type="domain" description="DNA polymerase III beta sliding clamp N-terminal" evidence="11">
    <location>
        <begin position="1"/>
        <end position="120"/>
    </location>
</feature>
<keyword evidence="9" id="KW-0238">DNA-binding</keyword>
<dbReference type="NCBIfam" id="TIGR00663">
    <property type="entry name" value="dnan"/>
    <property type="match status" value="1"/>
</dbReference>
<keyword evidence="5 10" id="KW-0808">Transferase</keyword>
<organism evidence="14 15">
    <name type="scientific">Paraperlucidibaca baekdonensis</name>
    <dbReference type="NCBI Taxonomy" id="748120"/>
    <lineage>
        <taxon>Bacteria</taxon>
        <taxon>Pseudomonadati</taxon>
        <taxon>Pseudomonadota</taxon>
        <taxon>Gammaproteobacteria</taxon>
        <taxon>Moraxellales</taxon>
        <taxon>Moraxellaceae</taxon>
        <taxon>Paraperlucidibaca</taxon>
    </lineage>
</organism>
<evidence type="ECO:0000256" key="10">
    <source>
        <dbReference type="PIRNR" id="PIRNR000804"/>
    </source>
</evidence>
<dbReference type="GO" id="GO:0003887">
    <property type="term" value="F:DNA-directed DNA polymerase activity"/>
    <property type="evidence" value="ECO:0007669"/>
    <property type="project" value="UniProtKB-UniRule"/>
</dbReference>
<evidence type="ECO:0000259" key="11">
    <source>
        <dbReference type="Pfam" id="PF00712"/>
    </source>
</evidence>
<dbReference type="CDD" id="cd00140">
    <property type="entry name" value="beta_clamp"/>
    <property type="match status" value="1"/>
</dbReference>
<dbReference type="Proteomes" id="UP000256774">
    <property type="component" value="Unassembled WGS sequence"/>
</dbReference>
<dbReference type="SUPFAM" id="SSF55979">
    <property type="entry name" value="DNA clamp"/>
    <property type="match status" value="3"/>
</dbReference>
<dbReference type="InterPro" id="IPR022634">
    <property type="entry name" value="DNA_polIII_beta_N"/>
</dbReference>
<dbReference type="OrthoDB" id="8421503at2"/>
<evidence type="ECO:0000256" key="6">
    <source>
        <dbReference type="ARBA" id="ARBA00022695"/>
    </source>
</evidence>
<comment type="similarity">
    <text evidence="2 10">Belongs to the beta sliding clamp family.</text>
</comment>
<dbReference type="Pfam" id="PF02767">
    <property type="entry name" value="DNA_pol3_beta_2"/>
    <property type="match status" value="1"/>
</dbReference>
<dbReference type="Gene3D" id="3.70.10.10">
    <property type="match status" value="1"/>
</dbReference>
<comment type="function">
    <text evidence="10">Confers DNA tethering and processivity to DNA polymerases and other proteins. Acts as a clamp, forming a ring around DNA (a reaction catalyzed by the clamp-loading complex) which diffuses in an ATP-independent manner freely and bidirectionally along dsDNA. Initially characterized for its ability to contact the catalytic subunit of DNA polymerase III (Pol III), a complex, multichain enzyme responsible for most of the replicative synthesis in bacteria; Pol III exhibits 3'-5' exonuclease proofreading activity. The beta chain is required for initiation of replication as well as for processivity of DNA replication.</text>
</comment>
<evidence type="ECO:0000256" key="1">
    <source>
        <dbReference type="ARBA" id="ARBA00004496"/>
    </source>
</evidence>
<dbReference type="GO" id="GO:0008408">
    <property type="term" value="F:3'-5' exonuclease activity"/>
    <property type="evidence" value="ECO:0007669"/>
    <property type="project" value="InterPro"/>
</dbReference>
<evidence type="ECO:0000256" key="8">
    <source>
        <dbReference type="ARBA" id="ARBA00022932"/>
    </source>
</evidence>
<evidence type="ECO:0000256" key="3">
    <source>
        <dbReference type="ARBA" id="ARBA00021035"/>
    </source>
</evidence>
<comment type="caution">
    <text evidence="14">The sequence shown here is derived from an EMBL/GenBank/DDBJ whole genome shotgun (WGS) entry which is preliminary data.</text>
</comment>
<dbReference type="InterPro" id="IPR046938">
    <property type="entry name" value="DNA_clamp_sf"/>
</dbReference>
<dbReference type="InterPro" id="IPR022637">
    <property type="entry name" value="DNA_polIII_beta_cen"/>
</dbReference>
<dbReference type="InterPro" id="IPR022635">
    <property type="entry name" value="DNA_polIII_beta_C"/>
</dbReference>
<dbReference type="GO" id="GO:0005737">
    <property type="term" value="C:cytoplasm"/>
    <property type="evidence" value="ECO:0007669"/>
    <property type="project" value="UniProtKB-SubCell"/>
</dbReference>
<keyword evidence="6 10" id="KW-0548">Nucleotidyltransferase</keyword>
<dbReference type="PANTHER" id="PTHR30478">
    <property type="entry name" value="DNA POLYMERASE III SUBUNIT BETA"/>
    <property type="match status" value="1"/>
</dbReference>
<dbReference type="Gene3D" id="3.10.150.10">
    <property type="entry name" value="DNA Polymerase III, subunit A, domain 2"/>
    <property type="match status" value="1"/>
</dbReference>
<dbReference type="InterPro" id="IPR001001">
    <property type="entry name" value="DNA_polIII_beta"/>
</dbReference>
<evidence type="ECO:0000256" key="2">
    <source>
        <dbReference type="ARBA" id="ARBA00010752"/>
    </source>
</evidence>
<keyword evidence="4 10" id="KW-0963">Cytoplasm</keyword>
<evidence type="ECO:0000313" key="15">
    <source>
        <dbReference type="Proteomes" id="UP000256774"/>
    </source>
</evidence>
<keyword evidence="15" id="KW-1185">Reference proteome</keyword>
<evidence type="ECO:0000259" key="12">
    <source>
        <dbReference type="Pfam" id="PF02767"/>
    </source>
</evidence>
<reference evidence="14 15" key="1">
    <citation type="submission" date="2018-08" db="EMBL/GenBank/DDBJ databases">
        <title>Genomic Encyclopedia of Type Strains, Phase IV (KMG-IV): sequencing the most valuable type-strain genomes for metagenomic binning, comparative biology and taxonomic classification.</title>
        <authorList>
            <person name="Goeker M."/>
        </authorList>
    </citation>
    <scope>NUCLEOTIDE SEQUENCE [LARGE SCALE GENOMIC DNA]</scope>
    <source>
        <strain evidence="14 15">DSM 26022</strain>
    </source>
</reference>
<evidence type="ECO:0000313" key="14">
    <source>
        <dbReference type="EMBL" id="REH40110.1"/>
    </source>
</evidence>
<dbReference type="GO" id="GO:0003677">
    <property type="term" value="F:DNA binding"/>
    <property type="evidence" value="ECO:0007669"/>
    <property type="project" value="UniProtKB-UniRule"/>
</dbReference>
<dbReference type="PANTHER" id="PTHR30478:SF0">
    <property type="entry name" value="BETA SLIDING CLAMP"/>
    <property type="match status" value="1"/>
</dbReference>
<dbReference type="GO" id="GO:0009360">
    <property type="term" value="C:DNA polymerase III complex"/>
    <property type="evidence" value="ECO:0007669"/>
    <property type="project" value="InterPro"/>
</dbReference>
<comment type="subunit">
    <text evidence="10">Forms a ring-shaped head-to-tail homodimer around DNA.</text>
</comment>
<sequence>MKLSMSRDQLLKPLQQVSGVVEKRQTLQVLSNVLLVVDSGNMAMTGTDLEVELLARQSLENESRDGKITVPCRKLLDICRALPAMAQVDLSLDGNRLLLKSGKSRFTLTTLPANDFPNLDESLNDAHTVTLTQRVLKQMIDKTSFAMAQQDVRYYLNGMLFEVTPNTLRVVSTDGHRLAMCDAEISSQVTDKIQVIVPRKGVQELSRLLADDEAEVTLTLGSNHIRVTVDNVTFTSKLIDGRFPDYERVLPKNGDRTLVAGREELKSALQRAAILCNEKFRGVRLQINDQQLKILATNPDQEEAEEELAVEYSGNSLEIGFNVGYMLDVLNALDGAYTQAILGDTNSSALIRDNDSEQANAVYVVMPMRL</sequence>
<evidence type="ECO:0000256" key="9">
    <source>
        <dbReference type="ARBA" id="ARBA00023125"/>
    </source>
</evidence>
<dbReference type="Pfam" id="PF02768">
    <property type="entry name" value="DNA_pol3_beta_3"/>
    <property type="match status" value="1"/>
</dbReference>
<dbReference type="FunFam" id="3.10.150.10:FF:000001">
    <property type="entry name" value="Beta sliding clamp"/>
    <property type="match status" value="1"/>
</dbReference>
<name>A0A3E0H9D3_9GAMM</name>
<protein>
    <recommendedName>
        <fullName evidence="3 10">Beta sliding clamp</fullName>
    </recommendedName>
</protein>
<evidence type="ECO:0000256" key="5">
    <source>
        <dbReference type="ARBA" id="ARBA00022679"/>
    </source>
</evidence>
<keyword evidence="8 10" id="KW-0239">DNA-directed DNA polymerase</keyword>
<accession>A0A3E0H9D3</accession>